<dbReference type="EMBL" id="CM034400">
    <property type="protein sequence ID" value="KAJ0176264.1"/>
    <property type="molecule type" value="Genomic_DNA"/>
</dbReference>
<sequence>MPKKAPRNAFYFYMLDFKEEQRLKGIHYANMKEVADAANPSWQKSPPSVRTKYEAKAKAEKQKTNTPNQKYTSTGISFAEIDQMERELKEAEYNEREDIKNLVKFGKFNQTTLDLDFYLMDVNYSSKFGSDYLIGEMTLLRFSLRDGIKDYYPEEINPVQLGLVLPFIGERTVYPLLLFKVLPIQNFIMQLCRNAGEDDSLFRVYKLDFLFFTLINGIRTKEDEGFPKESLALVQLKKDVFKYTPRLGCKHHEEIDKSVMCTSSRTKRWAYTVLDSCCPLIDVQVQPGKHVPHDYDMESIMLFKEQRKVSATPYLEVIQGPSSSSTMSQVSSYSDAAAAGSSHEGPKKEKRVHVPLRMPRTDCSGLAGSMKNLRLNK</sequence>
<organism evidence="1 2">
    <name type="scientific">Dendrolimus kikuchii</name>
    <dbReference type="NCBI Taxonomy" id="765133"/>
    <lineage>
        <taxon>Eukaryota</taxon>
        <taxon>Metazoa</taxon>
        <taxon>Ecdysozoa</taxon>
        <taxon>Arthropoda</taxon>
        <taxon>Hexapoda</taxon>
        <taxon>Insecta</taxon>
        <taxon>Pterygota</taxon>
        <taxon>Neoptera</taxon>
        <taxon>Endopterygota</taxon>
        <taxon>Lepidoptera</taxon>
        <taxon>Glossata</taxon>
        <taxon>Ditrysia</taxon>
        <taxon>Bombycoidea</taxon>
        <taxon>Lasiocampidae</taxon>
        <taxon>Dendrolimus</taxon>
    </lineage>
</organism>
<reference evidence="1 2" key="1">
    <citation type="journal article" date="2021" name="Front. Genet.">
        <title>Chromosome-Level Genome Assembly Reveals Significant Gene Expansion in the Toll and IMD Signaling Pathways of Dendrolimus kikuchii.</title>
        <authorList>
            <person name="Zhou J."/>
            <person name="Wu P."/>
            <person name="Xiong Z."/>
            <person name="Liu N."/>
            <person name="Zhao N."/>
            <person name="Ji M."/>
            <person name="Qiu Y."/>
            <person name="Yang B."/>
        </authorList>
    </citation>
    <scope>NUCLEOTIDE SEQUENCE [LARGE SCALE GENOMIC DNA]</scope>
    <source>
        <strain evidence="1">Ann1</strain>
    </source>
</reference>
<comment type="caution">
    <text evidence="1">The sequence shown here is derived from an EMBL/GenBank/DDBJ whole genome shotgun (WGS) entry which is preliminary data.</text>
</comment>
<keyword evidence="2" id="KW-1185">Reference proteome</keyword>
<evidence type="ECO:0000313" key="2">
    <source>
        <dbReference type="Proteomes" id="UP000824533"/>
    </source>
</evidence>
<evidence type="ECO:0000313" key="1">
    <source>
        <dbReference type="EMBL" id="KAJ0176264.1"/>
    </source>
</evidence>
<dbReference type="Proteomes" id="UP000824533">
    <property type="component" value="Linkage Group LG14"/>
</dbReference>
<accession>A0ACC1CX14</accession>
<name>A0ACC1CX14_9NEOP</name>
<proteinExistence type="predicted"/>
<gene>
    <name evidence="1" type="ORF">K1T71_008438</name>
</gene>
<protein>
    <submittedName>
        <fullName evidence="1">Uncharacterized protein</fullName>
    </submittedName>
</protein>